<sequence>MHQIERTPSRLGPIPGLILGPILGLMAMGSLPAADRSESPACLIESVDALSAAEPKMDTPSNPAPLQLLVTEPAETDPTLGPLCVGERLATLRLKLVPGQTRSVVLVSASSVAIPLQAAEIDSARENEDNGAWQVALRPISAQDGARAAQMIELTVTAGTGNSRGQQQSFRLFEAERLSQEAKTPVLELVLESLEAERMFRDNFKVEPSVGQFSQRTRQSGPADDRAGRDAESATR</sequence>
<accession>A0A845V7C5</accession>
<dbReference type="Proteomes" id="UP000484885">
    <property type="component" value="Unassembled WGS sequence"/>
</dbReference>
<evidence type="ECO:0000313" key="3">
    <source>
        <dbReference type="Proteomes" id="UP000484885"/>
    </source>
</evidence>
<evidence type="ECO:0000313" key="2">
    <source>
        <dbReference type="EMBL" id="NDY96081.1"/>
    </source>
</evidence>
<organism evidence="2 3">
    <name type="scientific">Wenzhouxiangella limi</name>
    <dbReference type="NCBI Taxonomy" id="2707351"/>
    <lineage>
        <taxon>Bacteria</taxon>
        <taxon>Pseudomonadati</taxon>
        <taxon>Pseudomonadota</taxon>
        <taxon>Gammaproteobacteria</taxon>
        <taxon>Chromatiales</taxon>
        <taxon>Wenzhouxiangellaceae</taxon>
        <taxon>Wenzhouxiangella</taxon>
    </lineage>
</organism>
<comment type="caution">
    <text evidence="2">The sequence shown here is derived from an EMBL/GenBank/DDBJ whole genome shotgun (WGS) entry which is preliminary data.</text>
</comment>
<dbReference type="AlphaFoldDB" id="A0A845V7C5"/>
<feature type="compositionally biased region" description="Basic and acidic residues" evidence="1">
    <location>
        <begin position="223"/>
        <end position="236"/>
    </location>
</feature>
<feature type="region of interest" description="Disordered" evidence="1">
    <location>
        <begin position="206"/>
        <end position="236"/>
    </location>
</feature>
<reference evidence="2 3" key="1">
    <citation type="submission" date="2020-02" db="EMBL/GenBank/DDBJ databases">
        <authorList>
            <person name="Zhang X.-Y."/>
        </authorList>
    </citation>
    <scope>NUCLEOTIDE SEQUENCE [LARGE SCALE GENOMIC DNA]</scope>
    <source>
        <strain evidence="2 3">C33</strain>
    </source>
</reference>
<gene>
    <name evidence="2" type="ORF">G3I74_10100</name>
</gene>
<name>A0A845V7C5_9GAMM</name>
<keyword evidence="3" id="KW-1185">Reference proteome</keyword>
<proteinExistence type="predicted"/>
<evidence type="ECO:0000256" key="1">
    <source>
        <dbReference type="SAM" id="MobiDB-lite"/>
    </source>
</evidence>
<protein>
    <submittedName>
        <fullName evidence="2">Uncharacterized protein</fullName>
    </submittedName>
</protein>
<dbReference type="EMBL" id="JAAGSC010000041">
    <property type="protein sequence ID" value="NDY96081.1"/>
    <property type="molecule type" value="Genomic_DNA"/>
</dbReference>
<feature type="compositionally biased region" description="Polar residues" evidence="1">
    <location>
        <begin position="211"/>
        <end position="220"/>
    </location>
</feature>